<sequence>MTSGGDEELTRGTDPPPVPWKSPVALRVGAVGFGVGVGCGAGVGFGKPLNLYAIPGVGQVVSGIGDGLSSLSSMVGFSGGVPVRKALQRLGVKGLDAGFGCGVGIGYGFGAGLMVKPSFLEDTSRKLREFADRTMSNLGVKRRAANGPSTVGLRGSEGLMGVDSVQKFNAANTTALTGDPRGHDR</sequence>
<accession>A0A8S1IJR7</accession>
<proteinExistence type="predicted"/>
<feature type="non-terminal residue" evidence="2">
    <location>
        <position position="1"/>
    </location>
</feature>
<dbReference type="PANTHER" id="PTHR36051">
    <property type="entry name" value="DYNAMIN"/>
    <property type="match status" value="1"/>
</dbReference>
<evidence type="ECO:0000313" key="2">
    <source>
        <dbReference type="EMBL" id="CAD7694760.1"/>
    </source>
</evidence>
<dbReference type="Proteomes" id="UP000708148">
    <property type="component" value="Unassembled WGS sequence"/>
</dbReference>
<organism evidence="2 3">
    <name type="scientific">Ostreobium quekettii</name>
    <dbReference type="NCBI Taxonomy" id="121088"/>
    <lineage>
        <taxon>Eukaryota</taxon>
        <taxon>Viridiplantae</taxon>
        <taxon>Chlorophyta</taxon>
        <taxon>core chlorophytes</taxon>
        <taxon>Ulvophyceae</taxon>
        <taxon>TCBD clade</taxon>
        <taxon>Bryopsidales</taxon>
        <taxon>Ostreobineae</taxon>
        <taxon>Ostreobiaceae</taxon>
        <taxon>Ostreobium</taxon>
    </lineage>
</organism>
<protein>
    <submittedName>
        <fullName evidence="2">Uncharacterized protein</fullName>
    </submittedName>
</protein>
<name>A0A8S1IJR7_9CHLO</name>
<reference evidence="2" key="1">
    <citation type="submission" date="2020-12" db="EMBL/GenBank/DDBJ databases">
        <authorList>
            <person name="Iha C."/>
        </authorList>
    </citation>
    <scope>NUCLEOTIDE SEQUENCE</scope>
</reference>
<evidence type="ECO:0000256" key="1">
    <source>
        <dbReference type="SAM" id="MobiDB-lite"/>
    </source>
</evidence>
<dbReference type="PANTHER" id="PTHR36051:SF2">
    <property type="entry name" value="DYNAMIN"/>
    <property type="match status" value="1"/>
</dbReference>
<dbReference type="AlphaFoldDB" id="A0A8S1IJR7"/>
<keyword evidence="3" id="KW-1185">Reference proteome</keyword>
<feature type="region of interest" description="Disordered" evidence="1">
    <location>
        <begin position="1"/>
        <end position="20"/>
    </location>
</feature>
<comment type="caution">
    <text evidence="2">The sequence shown here is derived from an EMBL/GenBank/DDBJ whole genome shotgun (WGS) entry which is preliminary data.</text>
</comment>
<evidence type="ECO:0000313" key="3">
    <source>
        <dbReference type="Proteomes" id="UP000708148"/>
    </source>
</evidence>
<gene>
    <name evidence="2" type="ORF">OSTQU699_LOCUS123</name>
</gene>
<dbReference type="EMBL" id="CAJHUC010000171">
    <property type="protein sequence ID" value="CAD7694760.1"/>
    <property type="molecule type" value="Genomic_DNA"/>
</dbReference>